<dbReference type="Gene3D" id="1.20.1270.60">
    <property type="entry name" value="Arfaptin homology (AH) domain/BAR domain"/>
    <property type="match status" value="1"/>
</dbReference>
<dbReference type="AlphaFoldDB" id="A0A915E5D4"/>
<evidence type="ECO:0000313" key="3">
    <source>
        <dbReference type="Proteomes" id="UP000887574"/>
    </source>
</evidence>
<reference evidence="4" key="1">
    <citation type="submission" date="2022-11" db="UniProtKB">
        <authorList>
            <consortium name="WormBaseParasite"/>
        </authorList>
    </citation>
    <scope>IDENTIFICATION</scope>
</reference>
<accession>A0A915E5D4</accession>
<evidence type="ECO:0000256" key="2">
    <source>
        <dbReference type="SAM" id="MobiDB-lite"/>
    </source>
</evidence>
<protein>
    <submittedName>
        <fullName evidence="4">Uncharacterized protein</fullName>
    </submittedName>
</protein>
<feature type="coiled-coil region" evidence="1">
    <location>
        <begin position="80"/>
        <end position="132"/>
    </location>
</feature>
<dbReference type="Proteomes" id="UP000887574">
    <property type="component" value="Unplaced"/>
</dbReference>
<keyword evidence="1" id="KW-0175">Coiled coil</keyword>
<name>A0A915E5D4_9BILA</name>
<feature type="compositionally biased region" description="Polar residues" evidence="2">
    <location>
        <begin position="234"/>
        <end position="243"/>
    </location>
</feature>
<sequence length="278" mass="31137">MSKSALKSAKATKKAAKSFAKWTEKGSNSAIDDVMQKVSQVMQLHADSQAQFAKDYELCLQNLHKVGQTELQMKTPLKQLKKARAHERKQQNKIRKLMDNDGYTTLLDRSQLDQAVLTRESAEQNLTKKRAETEVTKMQQFREAMMDIADAQGVLATKTVNVFNYQKKIAQFVPVVSTQNVSQVMYEGAVYTQKHVDELRQLMKLSNSPYASPGPGIGCTRPDAQLVVNKSEDTPPTYSSTQPILHAYTPLQSNSHAEDGRAKQTSTNGFPPNMKKRT</sequence>
<organism evidence="3 4">
    <name type="scientific">Ditylenchus dipsaci</name>
    <dbReference type="NCBI Taxonomy" id="166011"/>
    <lineage>
        <taxon>Eukaryota</taxon>
        <taxon>Metazoa</taxon>
        <taxon>Ecdysozoa</taxon>
        <taxon>Nematoda</taxon>
        <taxon>Chromadorea</taxon>
        <taxon>Rhabditida</taxon>
        <taxon>Tylenchina</taxon>
        <taxon>Tylenchomorpha</taxon>
        <taxon>Sphaerularioidea</taxon>
        <taxon>Anguinidae</taxon>
        <taxon>Anguininae</taxon>
        <taxon>Ditylenchus</taxon>
    </lineage>
</organism>
<dbReference type="InterPro" id="IPR027267">
    <property type="entry name" value="AH/BAR_dom_sf"/>
</dbReference>
<evidence type="ECO:0000256" key="1">
    <source>
        <dbReference type="SAM" id="Coils"/>
    </source>
</evidence>
<feature type="region of interest" description="Disordered" evidence="2">
    <location>
        <begin position="230"/>
        <end position="278"/>
    </location>
</feature>
<proteinExistence type="predicted"/>
<keyword evidence="3" id="KW-1185">Reference proteome</keyword>
<evidence type="ECO:0000313" key="4">
    <source>
        <dbReference type="WBParaSite" id="jg3017"/>
    </source>
</evidence>
<dbReference type="WBParaSite" id="jg3017">
    <property type="protein sequence ID" value="jg3017"/>
    <property type="gene ID" value="jg3017"/>
</dbReference>